<comment type="caution">
    <text evidence="3">The sequence shown here is derived from an EMBL/GenBank/DDBJ whole genome shotgun (WGS) entry which is preliminary data.</text>
</comment>
<dbReference type="InterPro" id="IPR027417">
    <property type="entry name" value="P-loop_NTPase"/>
</dbReference>
<dbReference type="EMBL" id="QXDF01000001">
    <property type="protein sequence ID" value="RIA56771.1"/>
    <property type="molecule type" value="Genomic_DNA"/>
</dbReference>
<evidence type="ECO:0000259" key="2">
    <source>
        <dbReference type="Pfam" id="PF17289"/>
    </source>
</evidence>
<accession>A0A397QER1</accession>
<name>A0A397QER1_9HYPH</name>
<reference evidence="3 4" key="1">
    <citation type="submission" date="2018-08" db="EMBL/GenBank/DDBJ databases">
        <title>Genomic Encyclopedia of Archaeal and Bacterial Type Strains, Phase II (KMG-II): from individual species to whole genera.</title>
        <authorList>
            <person name="Goeker M."/>
        </authorList>
    </citation>
    <scope>NUCLEOTIDE SEQUENCE [LARGE SCALE GENOMIC DNA]</scope>
    <source>
        <strain evidence="3 4">DSM 5002</strain>
    </source>
</reference>
<evidence type="ECO:0000313" key="4">
    <source>
        <dbReference type="Proteomes" id="UP000266273"/>
    </source>
</evidence>
<organism evidence="3 4">
    <name type="scientific">Dichotomicrobium thermohalophilum</name>
    <dbReference type="NCBI Taxonomy" id="933063"/>
    <lineage>
        <taxon>Bacteria</taxon>
        <taxon>Pseudomonadati</taxon>
        <taxon>Pseudomonadota</taxon>
        <taxon>Alphaproteobacteria</taxon>
        <taxon>Hyphomicrobiales</taxon>
        <taxon>Hyphomicrobiaceae</taxon>
        <taxon>Dichotomicrobium</taxon>
    </lineage>
</organism>
<dbReference type="AlphaFoldDB" id="A0A397QER1"/>
<protein>
    <submittedName>
        <fullName evidence="3">Phage terminase large subunit-like protein</fullName>
    </submittedName>
</protein>
<keyword evidence="4" id="KW-1185">Reference proteome</keyword>
<evidence type="ECO:0000313" key="3">
    <source>
        <dbReference type="EMBL" id="RIA56771.1"/>
    </source>
</evidence>
<dbReference type="Pfam" id="PF03237">
    <property type="entry name" value="Terminase_6N"/>
    <property type="match status" value="1"/>
</dbReference>
<evidence type="ECO:0000256" key="1">
    <source>
        <dbReference type="ARBA" id="ARBA00022612"/>
    </source>
</evidence>
<gene>
    <name evidence="3" type="ORF">BXY53_1881</name>
</gene>
<dbReference type="Gene3D" id="3.40.50.300">
    <property type="entry name" value="P-loop containing nucleotide triphosphate hydrolases"/>
    <property type="match status" value="1"/>
</dbReference>
<dbReference type="Proteomes" id="UP000266273">
    <property type="component" value="Unassembled WGS sequence"/>
</dbReference>
<feature type="domain" description="Terminase large subunit gp17-like C-terminal" evidence="2">
    <location>
        <begin position="281"/>
        <end position="426"/>
    </location>
</feature>
<dbReference type="InterPro" id="IPR035421">
    <property type="entry name" value="Terminase_6C"/>
</dbReference>
<dbReference type="Pfam" id="PF17289">
    <property type="entry name" value="Terminase_6C"/>
    <property type="match status" value="1"/>
</dbReference>
<proteinExistence type="predicted"/>
<keyword evidence="1" id="KW-1188">Viral release from host cell</keyword>
<sequence length="441" mass="47534">MRDALTGCATSTLTDTFIGSLSAREIRFLLHDWQIWARDDQLPPPAARGGGPWTTWLLLGGRGSGKTRAGAEWVRGVALGRAPFAQRPAGRIALVADTLDDARAVMVEGVSGLMRIHAPDERPRFHKARHEVEWPNGARARLFSASDPDSLRGPQFDAAWCDELAKWPRAENAWDMLQFGLRLGERPRQVVTTTPRPIPLLKRLLADPKTAVTRAATSANAANLAPAFLEAIIDRYRGTRLGRQELDGEVIEDRSDSLWQRDAIEGARVTSPPPLSRVVVAVDPPVTSGQGADACGIIAAGRGADGRAYVLADATIQGARPTVWAGAAARLYDSLEADCIVAEVNQGGELVADVLAQVAPHAAIRKVRAGRGKYARAEPVAALYERGLVSHAGVFPALEDEMCVFGPDGLEHGSPDRVDALVWALSDLMLDTSKPPRLRSF</sequence>